<dbReference type="PANTHER" id="PTHR12756:SF23">
    <property type="entry name" value="CYTOSOLIC CARBOXYPEPTIDASE 3"/>
    <property type="match status" value="1"/>
</dbReference>
<comment type="similarity">
    <text evidence="2 3">Belongs to the peptidase M14 family.</text>
</comment>
<evidence type="ECO:0000313" key="5">
    <source>
        <dbReference type="EMBL" id="POI36144.1"/>
    </source>
</evidence>
<feature type="active site" description="Proton donor/acceptor" evidence="3">
    <location>
        <position position="138"/>
    </location>
</feature>
<evidence type="ECO:0000256" key="3">
    <source>
        <dbReference type="PROSITE-ProRule" id="PRU01379"/>
    </source>
</evidence>
<protein>
    <recommendedName>
        <fullName evidence="4">Peptidase M14 domain-containing protein</fullName>
    </recommendedName>
</protein>
<evidence type="ECO:0000313" key="6">
    <source>
        <dbReference type="Proteomes" id="UP000237246"/>
    </source>
</evidence>
<dbReference type="SUPFAM" id="SSF53187">
    <property type="entry name" value="Zn-dependent exopeptidases"/>
    <property type="match status" value="1"/>
</dbReference>
<evidence type="ECO:0000256" key="1">
    <source>
        <dbReference type="ARBA" id="ARBA00001947"/>
    </source>
</evidence>
<dbReference type="GO" id="GO:0008270">
    <property type="term" value="F:zinc ion binding"/>
    <property type="evidence" value="ECO:0007669"/>
    <property type="project" value="InterPro"/>
</dbReference>
<dbReference type="PROSITE" id="PS52035">
    <property type="entry name" value="PEPTIDASE_M14"/>
    <property type="match status" value="1"/>
</dbReference>
<dbReference type="InterPro" id="IPR000834">
    <property type="entry name" value="Peptidase_M14"/>
</dbReference>
<gene>
    <name evidence="5" type="ORF">CIB84_000106</name>
</gene>
<reference evidence="5 6" key="1">
    <citation type="submission" date="2018-01" db="EMBL/GenBank/DDBJ databases">
        <title>Comparison of the Chinese Bamboo Partridge and Red Junglefowl genome sequences highlights the importance of demography in genome evolution.</title>
        <authorList>
            <person name="Tiley G.P."/>
            <person name="Kimball R.T."/>
            <person name="Braun E.L."/>
            <person name="Burleigh J.G."/>
        </authorList>
    </citation>
    <scope>NUCLEOTIDE SEQUENCE [LARGE SCALE GENOMIC DNA]</scope>
    <source>
        <strain evidence="5">RTK389</strain>
        <tissue evidence="5">Blood</tissue>
    </source>
</reference>
<dbReference type="GO" id="GO:0006508">
    <property type="term" value="P:proteolysis"/>
    <property type="evidence" value="ECO:0007669"/>
    <property type="project" value="InterPro"/>
</dbReference>
<dbReference type="InterPro" id="IPR050821">
    <property type="entry name" value="Cytosolic_carboxypeptidase"/>
</dbReference>
<evidence type="ECO:0000259" key="4">
    <source>
        <dbReference type="PROSITE" id="PS52035"/>
    </source>
</evidence>
<sequence length="179" mass="20700">MKVKHELQCNLLTPVSISEVEKHTSSKVFCVVPYYRVMEKCDIFLYCDIHGHNKKQNVFLCGCEREQEPKAPHLHPRAFPLLLSKNCPDKVSKLQILMVYPSCKFSFPDCCFRVQKSKESTGRVVMWKMGINNSYTLEASVCGSELGWRQSTHFDIKDLESIGQHFCDALWNYSVDNKE</sequence>
<accession>A0A2P4TIH1</accession>
<dbReference type="OrthoDB" id="10253041at2759"/>
<dbReference type="AlphaFoldDB" id="A0A2P4TIH1"/>
<evidence type="ECO:0000256" key="2">
    <source>
        <dbReference type="ARBA" id="ARBA00005988"/>
    </source>
</evidence>
<feature type="non-terminal residue" evidence="5">
    <location>
        <position position="179"/>
    </location>
</feature>
<dbReference type="Proteomes" id="UP000237246">
    <property type="component" value="Unassembled WGS sequence"/>
</dbReference>
<comment type="caution">
    <text evidence="5">The sequence shown here is derived from an EMBL/GenBank/DDBJ whole genome shotgun (WGS) entry which is preliminary data.</text>
</comment>
<dbReference type="Gene3D" id="3.40.630.10">
    <property type="entry name" value="Zn peptidases"/>
    <property type="match status" value="1"/>
</dbReference>
<dbReference type="EMBL" id="PPHD01000033">
    <property type="protein sequence ID" value="POI36144.1"/>
    <property type="molecule type" value="Genomic_DNA"/>
</dbReference>
<keyword evidence="6" id="KW-1185">Reference proteome</keyword>
<name>A0A2P4TIH1_BAMTH</name>
<comment type="cofactor">
    <cofactor evidence="1">
        <name>Zn(2+)</name>
        <dbReference type="ChEBI" id="CHEBI:29105"/>
    </cofactor>
</comment>
<dbReference type="PANTHER" id="PTHR12756">
    <property type="entry name" value="CYTOSOLIC CARBOXYPEPTIDASE"/>
    <property type="match status" value="1"/>
</dbReference>
<organism evidence="5 6">
    <name type="scientific">Bambusicola thoracicus</name>
    <name type="common">Chinese bamboo-partridge</name>
    <name type="synonym">Perdix thoracica</name>
    <dbReference type="NCBI Taxonomy" id="9083"/>
    <lineage>
        <taxon>Eukaryota</taxon>
        <taxon>Metazoa</taxon>
        <taxon>Chordata</taxon>
        <taxon>Craniata</taxon>
        <taxon>Vertebrata</taxon>
        <taxon>Euteleostomi</taxon>
        <taxon>Archelosauria</taxon>
        <taxon>Archosauria</taxon>
        <taxon>Dinosauria</taxon>
        <taxon>Saurischia</taxon>
        <taxon>Theropoda</taxon>
        <taxon>Coelurosauria</taxon>
        <taxon>Aves</taxon>
        <taxon>Neognathae</taxon>
        <taxon>Galloanserae</taxon>
        <taxon>Galliformes</taxon>
        <taxon>Phasianidae</taxon>
        <taxon>Perdicinae</taxon>
        <taxon>Bambusicola</taxon>
    </lineage>
</organism>
<proteinExistence type="inferred from homology"/>
<feature type="domain" description="Peptidase M14" evidence="4">
    <location>
        <begin position="1"/>
        <end position="174"/>
    </location>
</feature>
<dbReference type="GO" id="GO:0004181">
    <property type="term" value="F:metallocarboxypeptidase activity"/>
    <property type="evidence" value="ECO:0007669"/>
    <property type="project" value="InterPro"/>
</dbReference>